<dbReference type="InterPro" id="IPR047863">
    <property type="entry name" value="Ribosomal_uS8_CS"/>
</dbReference>
<keyword evidence="2 4" id="KW-0689">Ribosomal protein</keyword>
<accession>A0ABR2BR51</accession>
<evidence type="ECO:0000313" key="5">
    <source>
        <dbReference type="EMBL" id="KAK8509453.1"/>
    </source>
</evidence>
<dbReference type="EMBL" id="JBBPBM010000091">
    <property type="protein sequence ID" value="KAK8509453.1"/>
    <property type="molecule type" value="Genomic_DNA"/>
</dbReference>
<dbReference type="PROSITE" id="PS00053">
    <property type="entry name" value="RIBOSOMAL_S8"/>
    <property type="match status" value="1"/>
</dbReference>
<keyword evidence="6" id="KW-1185">Reference proteome</keyword>
<reference evidence="5 6" key="1">
    <citation type="journal article" date="2024" name="G3 (Bethesda)">
        <title>Genome assembly of Hibiscus sabdariffa L. provides insights into metabolisms of medicinal natural products.</title>
        <authorList>
            <person name="Kim T."/>
        </authorList>
    </citation>
    <scope>NUCLEOTIDE SEQUENCE [LARGE SCALE GENOMIC DNA]</scope>
    <source>
        <strain evidence="5">TK-2024</strain>
        <tissue evidence="5">Old leaves</tissue>
    </source>
</reference>
<evidence type="ECO:0000313" key="6">
    <source>
        <dbReference type="Proteomes" id="UP001472677"/>
    </source>
</evidence>
<gene>
    <name evidence="5" type="ORF">V6N12_001462</name>
</gene>
<dbReference type="NCBIfam" id="NF003115">
    <property type="entry name" value="PRK04034.1"/>
    <property type="match status" value="1"/>
</dbReference>
<dbReference type="Pfam" id="PF00410">
    <property type="entry name" value="Ribosomal_S8"/>
    <property type="match status" value="1"/>
</dbReference>
<dbReference type="Proteomes" id="UP001472677">
    <property type="component" value="Unassembled WGS sequence"/>
</dbReference>
<dbReference type="SUPFAM" id="SSF56047">
    <property type="entry name" value="Ribosomal protein S8"/>
    <property type="match status" value="1"/>
</dbReference>
<evidence type="ECO:0000256" key="2">
    <source>
        <dbReference type="ARBA" id="ARBA00022980"/>
    </source>
</evidence>
<evidence type="ECO:0000256" key="4">
    <source>
        <dbReference type="RuleBase" id="RU003660"/>
    </source>
</evidence>
<dbReference type="Gene3D" id="3.30.1370.30">
    <property type="match status" value="1"/>
</dbReference>
<evidence type="ECO:0000256" key="1">
    <source>
        <dbReference type="ARBA" id="ARBA00006471"/>
    </source>
</evidence>
<keyword evidence="3 4" id="KW-0687">Ribonucleoprotein</keyword>
<protein>
    <submittedName>
        <fullName evidence="5">Uncharacterized protein</fullName>
    </submittedName>
</protein>
<sequence>MLPRKAPGFFGRLMKANIMPVASRQNLAISKALAFFFHCSSKTPDAAAGFAFCSSSSSLYLEGWPSSKVIIKFLMVMQKHGYIGEFEYVDDHRAGKIVVELNGRLNKCGVISPRFDIGVKEIEGWTARLLPSRQFGYIVLTTSAGIMDHEEARRKNVGGKVLGFFY</sequence>
<proteinExistence type="inferred from homology"/>
<name>A0ABR2BR51_9ROSI</name>
<dbReference type="InterPro" id="IPR000630">
    <property type="entry name" value="Ribosomal_uS8"/>
</dbReference>
<evidence type="ECO:0000256" key="3">
    <source>
        <dbReference type="ARBA" id="ARBA00023274"/>
    </source>
</evidence>
<comment type="caution">
    <text evidence="5">The sequence shown here is derived from an EMBL/GenBank/DDBJ whole genome shotgun (WGS) entry which is preliminary data.</text>
</comment>
<organism evidence="5 6">
    <name type="scientific">Hibiscus sabdariffa</name>
    <name type="common">roselle</name>
    <dbReference type="NCBI Taxonomy" id="183260"/>
    <lineage>
        <taxon>Eukaryota</taxon>
        <taxon>Viridiplantae</taxon>
        <taxon>Streptophyta</taxon>
        <taxon>Embryophyta</taxon>
        <taxon>Tracheophyta</taxon>
        <taxon>Spermatophyta</taxon>
        <taxon>Magnoliopsida</taxon>
        <taxon>eudicotyledons</taxon>
        <taxon>Gunneridae</taxon>
        <taxon>Pentapetalae</taxon>
        <taxon>rosids</taxon>
        <taxon>malvids</taxon>
        <taxon>Malvales</taxon>
        <taxon>Malvaceae</taxon>
        <taxon>Malvoideae</taxon>
        <taxon>Hibiscus</taxon>
    </lineage>
</organism>
<dbReference type="Gene3D" id="3.30.1490.10">
    <property type="match status" value="1"/>
</dbReference>
<comment type="similarity">
    <text evidence="1 4">Belongs to the universal ribosomal protein uS8 family.</text>
</comment>
<dbReference type="PANTHER" id="PTHR11758">
    <property type="entry name" value="40S RIBOSOMAL PROTEIN S15A"/>
    <property type="match status" value="1"/>
</dbReference>
<dbReference type="InterPro" id="IPR035987">
    <property type="entry name" value="Ribosomal_uS8_sf"/>
</dbReference>